<evidence type="ECO:0000256" key="10">
    <source>
        <dbReference type="ARBA" id="ARBA00022691"/>
    </source>
</evidence>
<dbReference type="Pfam" id="PF01746">
    <property type="entry name" value="tRNA_m1G_MT"/>
    <property type="match status" value="1"/>
</dbReference>
<feature type="binding site" evidence="15">
    <location>
        <begin position="132"/>
        <end position="137"/>
    </location>
    <ligand>
        <name>S-adenosyl-L-methionine</name>
        <dbReference type="ChEBI" id="CHEBI:59789"/>
    </ligand>
</feature>
<proteinExistence type="inferred from homology"/>
<keyword evidence="9 15" id="KW-0808">Transferase</keyword>
<dbReference type="PIRSF" id="PIRSF000386">
    <property type="entry name" value="tRNA_mtase"/>
    <property type="match status" value="1"/>
</dbReference>
<dbReference type="EC" id="2.1.1.228" evidence="5 15"/>
<dbReference type="NCBIfam" id="NF000648">
    <property type="entry name" value="PRK00026.1"/>
    <property type="match status" value="1"/>
</dbReference>
<dbReference type="PANTHER" id="PTHR46417:SF1">
    <property type="entry name" value="TRNA (GUANINE-N(1)-)-METHYLTRANSFERASE"/>
    <property type="match status" value="1"/>
</dbReference>
<dbReference type="HAMAP" id="MF_00605">
    <property type="entry name" value="TrmD"/>
    <property type="match status" value="1"/>
</dbReference>
<sequence length="236" mass="26176">MRFSFLTLFPGLVEGYFSDSILGRAKEEGKIAVDFLNPRDFSLSRHKKVDDYQAGGGAGLLMGPQPLDDALAYFLKKTPHAHVVFPVPAGKPFTQKDAKRLAKKSHVVFVCGRYEGIDERIVEEYADELFSIGDYVLTGGELASMVMCDAISRNVEAVLGNDASLDEESFEAGLLEAPSFTKPNEFKNKCVPSEFLKGNHAKIAGLKKVMACAKTQFYRPDLFVNQKLTCQEKDHR</sequence>
<organism evidence="18 19">
    <name type="scientific">Sulfurospirillum tamanense</name>
    <dbReference type="NCBI Taxonomy" id="2813362"/>
    <lineage>
        <taxon>Bacteria</taxon>
        <taxon>Pseudomonadati</taxon>
        <taxon>Campylobacterota</taxon>
        <taxon>Epsilonproteobacteria</taxon>
        <taxon>Campylobacterales</taxon>
        <taxon>Sulfurospirillaceae</taxon>
        <taxon>Sulfurospirillum</taxon>
    </lineage>
</organism>
<dbReference type="Gene3D" id="1.10.1270.20">
    <property type="entry name" value="tRNA(m1g37)methyltransferase, domain 2"/>
    <property type="match status" value="1"/>
</dbReference>
<evidence type="ECO:0000256" key="16">
    <source>
        <dbReference type="RuleBase" id="RU003464"/>
    </source>
</evidence>
<evidence type="ECO:0000256" key="12">
    <source>
        <dbReference type="ARBA" id="ARBA00029736"/>
    </source>
</evidence>
<dbReference type="InterPro" id="IPR023148">
    <property type="entry name" value="tRNA_m1G_MeTrfase_C_sf"/>
</dbReference>
<dbReference type="InterPro" id="IPR016009">
    <property type="entry name" value="tRNA_MeTrfase_TRMD/TRM10"/>
</dbReference>
<evidence type="ECO:0000259" key="17">
    <source>
        <dbReference type="Pfam" id="PF01746"/>
    </source>
</evidence>
<comment type="subunit">
    <text evidence="4 15 16">Homodimer.</text>
</comment>
<reference evidence="18 19" key="3">
    <citation type="submission" date="2021-02" db="EMBL/GenBank/DDBJ databases">
        <authorList>
            <person name="Merkel A.Y."/>
        </authorList>
    </citation>
    <scope>NUCLEOTIDE SEQUENCE [LARGE SCALE GENOMIC DNA]</scope>
    <source>
        <strain evidence="18 19">T05b</strain>
    </source>
</reference>
<evidence type="ECO:0000256" key="2">
    <source>
        <dbReference type="ARBA" id="ARBA00004496"/>
    </source>
</evidence>
<comment type="subcellular location">
    <subcellularLocation>
        <location evidence="2 15 16">Cytoplasm</location>
    </subcellularLocation>
</comment>
<comment type="function">
    <text evidence="1 15 16">Specifically methylates guanosine-37 in various tRNAs.</text>
</comment>
<dbReference type="GO" id="GO:0052906">
    <property type="term" value="F:tRNA (guanine(37)-N1)-methyltransferase activity"/>
    <property type="evidence" value="ECO:0007669"/>
    <property type="project" value="UniProtKB-EC"/>
</dbReference>
<evidence type="ECO:0000256" key="8">
    <source>
        <dbReference type="ARBA" id="ARBA00022603"/>
    </source>
</evidence>
<dbReference type="GO" id="GO:0032259">
    <property type="term" value="P:methylation"/>
    <property type="evidence" value="ECO:0007669"/>
    <property type="project" value="UniProtKB-KW"/>
</dbReference>
<evidence type="ECO:0000256" key="4">
    <source>
        <dbReference type="ARBA" id="ARBA00011738"/>
    </source>
</evidence>
<protein>
    <recommendedName>
        <fullName evidence="6 15">tRNA (guanine-N(1)-)-methyltransferase</fullName>
        <ecNumber evidence="5 15">2.1.1.228</ecNumber>
    </recommendedName>
    <alternativeName>
        <fullName evidence="12 15">M1G-methyltransferase</fullName>
    </alternativeName>
    <alternativeName>
        <fullName evidence="13 15">tRNA [GM37] methyltransferase</fullName>
    </alternativeName>
</protein>
<dbReference type="EMBL" id="JAFHKK010000018">
    <property type="protein sequence ID" value="MBN2964862.1"/>
    <property type="molecule type" value="Genomic_DNA"/>
</dbReference>
<evidence type="ECO:0000256" key="9">
    <source>
        <dbReference type="ARBA" id="ARBA00022679"/>
    </source>
</evidence>
<evidence type="ECO:0000256" key="6">
    <source>
        <dbReference type="ARBA" id="ARBA00014679"/>
    </source>
</evidence>
<keyword evidence="10 15" id="KW-0949">S-adenosyl-L-methionine</keyword>
<keyword evidence="11 15" id="KW-0819">tRNA processing</keyword>
<comment type="catalytic activity">
    <reaction evidence="14 15 16">
        <text>guanosine(37) in tRNA + S-adenosyl-L-methionine = N(1)-methylguanosine(37) in tRNA + S-adenosyl-L-homocysteine + H(+)</text>
        <dbReference type="Rhea" id="RHEA:36899"/>
        <dbReference type="Rhea" id="RHEA-COMP:10145"/>
        <dbReference type="Rhea" id="RHEA-COMP:10147"/>
        <dbReference type="ChEBI" id="CHEBI:15378"/>
        <dbReference type="ChEBI" id="CHEBI:57856"/>
        <dbReference type="ChEBI" id="CHEBI:59789"/>
        <dbReference type="ChEBI" id="CHEBI:73542"/>
        <dbReference type="ChEBI" id="CHEBI:74269"/>
        <dbReference type="EC" id="2.1.1.228"/>
    </reaction>
</comment>
<dbReference type="NCBIfam" id="TIGR00088">
    <property type="entry name" value="trmD"/>
    <property type="match status" value="1"/>
</dbReference>
<evidence type="ECO:0000256" key="3">
    <source>
        <dbReference type="ARBA" id="ARBA00007630"/>
    </source>
</evidence>
<gene>
    <name evidence="15 18" type="primary">trmD</name>
    <name evidence="18" type="ORF">JWV37_08715</name>
</gene>
<evidence type="ECO:0000313" key="18">
    <source>
        <dbReference type="EMBL" id="MBN2964862.1"/>
    </source>
</evidence>
<keyword evidence="8 15" id="KW-0489">Methyltransferase</keyword>
<evidence type="ECO:0000256" key="11">
    <source>
        <dbReference type="ARBA" id="ARBA00022694"/>
    </source>
</evidence>
<evidence type="ECO:0000256" key="14">
    <source>
        <dbReference type="ARBA" id="ARBA00047783"/>
    </source>
</evidence>
<keyword evidence="7 15" id="KW-0963">Cytoplasm</keyword>
<dbReference type="InterPro" id="IPR029028">
    <property type="entry name" value="Alpha/beta_knot_MTases"/>
</dbReference>
<evidence type="ECO:0000256" key="7">
    <source>
        <dbReference type="ARBA" id="ARBA00022490"/>
    </source>
</evidence>
<feature type="binding site" evidence="15">
    <location>
        <position position="112"/>
    </location>
    <ligand>
        <name>S-adenosyl-L-methionine</name>
        <dbReference type="ChEBI" id="CHEBI:59789"/>
    </ligand>
</feature>
<dbReference type="SUPFAM" id="SSF75217">
    <property type="entry name" value="alpha/beta knot"/>
    <property type="match status" value="1"/>
</dbReference>
<evidence type="ECO:0000256" key="5">
    <source>
        <dbReference type="ARBA" id="ARBA00012807"/>
    </source>
</evidence>
<comment type="caution">
    <text evidence="18">The sequence shown here is derived from an EMBL/GenBank/DDBJ whole genome shotgun (WGS) entry which is preliminary data.</text>
</comment>
<dbReference type="CDD" id="cd18080">
    <property type="entry name" value="TrmD-like"/>
    <property type="match status" value="1"/>
</dbReference>
<evidence type="ECO:0000256" key="13">
    <source>
        <dbReference type="ARBA" id="ARBA00033392"/>
    </source>
</evidence>
<dbReference type="RefSeq" id="WP_205459408.1">
    <property type="nucleotide sequence ID" value="NZ_JAFHKK010000018.1"/>
</dbReference>
<dbReference type="Gene3D" id="3.40.1280.10">
    <property type="match status" value="1"/>
</dbReference>
<keyword evidence="19" id="KW-1185">Reference proteome</keyword>
<evidence type="ECO:0000256" key="15">
    <source>
        <dbReference type="HAMAP-Rule" id="MF_00605"/>
    </source>
</evidence>
<evidence type="ECO:0000313" key="19">
    <source>
        <dbReference type="Proteomes" id="UP000703590"/>
    </source>
</evidence>
<comment type="similarity">
    <text evidence="3 15 16">Belongs to the RNA methyltransferase TrmD family.</text>
</comment>
<evidence type="ECO:0000256" key="1">
    <source>
        <dbReference type="ARBA" id="ARBA00002634"/>
    </source>
</evidence>
<dbReference type="PANTHER" id="PTHR46417">
    <property type="entry name" value="TRNA (GUANINE-N(1)-)-METHYLTRANSFERASE"/>
    <property type="match status" value="1"/>
</dbReference>
<accession>A0ABS2WT79</accession>
<dbReference type="Proteomes" id="UP000703590">
    <property type="component" value="Unassembled WGS sequence"/>
</dbReference>
<reference evidence="18 19" key="2">
    <citation type="submission" date="2021-02" db="EMBL/GenBank/DDBJ databases">
        <title>Sulfurospirillum tamanensis sp. nov.</title>
        <authorList>
            <person name="Frolova A."/>
            <person name="Merkel A."/>
            <person name="Slobodkin A."/>
        </authorList>
    </citation>
    <scope>NUCLEOTIDE SEQUENCE [LARGE SCALE GENOMIC DNA]</scope>
    <source>
        <strain evidence="18 19">T05b</strain>
    </source>
</reference>
<dbReference type="InterPro" id="IPR002649">
    <property type="entry name" value="tRNA_m1G_MeTrfase_TrmD"/>
</dbReference>
<reference evidence="19" key="1">
    <citation type="submission" date="2021-02" db="EMBL/GenBank/DDBJ databases">
        <title>Sulfurospirillum tamanensis sp. nov.</title>
        <authorList>
            <person name="Merkel A.Y."/>
        </authorList>
    </citation>
    <scope>NUCLEOTIDE SEQUENCE [LARGE SCALE GENOMIC DNA]</scope>
    <source>
        <strain evidence="19">T05b</strain>
    </source>
</reference>
<dbReference type="InterPro" id="IPR029026">
    <property type="entry name" value="tRNA_m1G_MTases_N"/>
</dbReference>
<name>A0ABS2WT79_9BACT</name>
<feature type="domain" description="tRNA methyltransferase TRMD/TRM10-type" evidence="17">
    <location>
        <begin position="1"/>
        <end position="223"/>
    </location>
</feature>